<organism evidence="1 2">
    <name type="scientific">Dioscorea alata</name>
    <name type="common">Purple yam</name>
    <dbReference type="NCBI Taxonomy" id="55571"/>
    <lineage>
        <taxon>Eukaryota</taxon>
        <taxon>Viridiplantae</taxon>
        <taxon>Streptophyta</taxon>
        <taxon>Embryophyta</taxon>
        <taxon>Tracheophyta</taxon>
        <taxon>Spermatophyta</taxon>
        <taxon>Magnoliopsida</taxon>
        <taxon>Liliopsida</taxon>
        <taxon>Dioscoreales</taxon>
        <taxon>Dioscoreaceae</taxon>
        <taxon>Dioscorea</taxon>
    </lineage>
</organism>
<comment type="caution">
    <text evidence="1">The sequence shown here is derived from an EMBL/GenBank/DDBJ whole genome shotgun (WGS) entry which is preliminary data.</text>
</comment>
<keyword evidence="2" id="KW-1185">Reference proteome</keyword>
<reference evidence="2" key="1">
    <citation type="journal article" date="2022" name="Nat. Commun.">
        <title>Chromosome evolution and the genetic basis of agronomically important traits in greater yam.</title>
        <authorList>
            <person name="Bredeson J.V."/>
            <person name="Lyons J.B."/>
            <person name="Oniyinde I.O."/>
            <person name="Okereke N.R."/>
            <person name="Kolade O."/>
            <person name="Nnabue I."/>
            <person name="Nwadili C.O."/>
            <person name="Hribova E."/>
            <person name="Parker M."/>
            <person name="Nwogha J."/>
            <person name="Shu S."/>
            <person name="Carlson J."/>
            <person name="Kariba R."/>
            <person name="Muthemba S."/>
            <person name="Knop K."/>
            <person name="Barton G.J."/>
            <person name="Sherwood A.V."/>
            <person name="Lopez-Montes A."/>
            <person name="Asiedu R."/>
            <person name="Jamnadass R."/>
            <person name="Muchugi A."/>
            <person name="Goodstein D."/>
            <person name="Egesi C.N."/>
            <person name="Featherston J."/>
            <person name="Asfaw A."/>
            <person name="Simpson G.G."/>
            <person name="Dolezel J."/>
            <person name="Hendre P.S."/>
            <person name="Van Deynze A."/>
            <person name="Kumar P.L."/>
            <person name="Obidiegwu J.E."/>
            <person name="Bhattacharjee R."/>
            <person name="Rokhsar D.S."/>
        </authorList>
    </citation>
    <scope>NUCLEOTIDE SEQUENCE [LARGE SCALE GENOMIC DNA]</scope>
    <source>
        <strain evidence="2">cv. TDa95/00328</strain>
    </source>
</reference>
<evidence type="ECO:0000313" key="1">
    <source>
        <dbReference type="EMBL" id="KAH7680759.1"/>
    </source>
</evidence>
<dbReference type="Proteomes" id="UP000827976">
    <property type="component" value="Chromosome 5"/>
</dbReference>
<protein>
    <submittedName>
        <fullName evidence="1">Amino acid/polyamine transporter I protein</fullName>
    </submittedName>
</protein>
<proteinExistence type="predicted"/>
<gene>
    <name evidence="1" type="ORF">IHE45_05G013800</name>
</gene>
<name>A0ACB7W069_DIOAL</name>
<evidence type="ECO:0000313" key="2">
    <source>
        <dbReference type="Proteomes" id="UP000827976"/>
    </source>
</evidence>
<dbReference type="EMBL" id="CM037015">
    <property type="protein sequence ID" value="KAH7680759.1"/>
    <property type="molecule type" value="Genomic_DNA"/>
</dbReference>
<sequence length="600" mass="64584">MRVNLLKKATEMQRGSTSNSSSSSSFSSPKAYFQALTQTHRRLAQRACSVTTTRDEMSHVRARSGAHMARSLRWPDLIALGLGGMVGAGVFISTGRAARLYAGPAVVLSYAIAGLCALLSAFCYTEFAVHLPVAGGAFSYLRVTFGEFAAFVTGANLLMEYVFSNAAVARSFTAYLGTAIGVNTAEKLRFQVSGLPDGFNQIDLLAVILILLITFCICYSTKESSTVNMVLTGTHMGFILFIIIMGFMKGSLKNFSKPLDPTKNPSGFIPYGVSGVFAGASMVYLSYIGYDTVSTMAEEVEDPVHDIPIGVSGSVVLVTLLYCLMAASISMLVPYDAIDTEAPFSSAFKGSDGWDWVSKVIGVGATLGIVASLLVAMLGQARYLCVIARSNMVPLWLARVHSTTATPVNASVFLGVATAGIALFTDLNILLNLVSIGTLFVFYMVANAVIFQRYVACTSTNICPTIIFLFSFSFISITFTIIWNLNAPGKTTPFLLCGCIVVAVIIVQVFKSSVAEARKPELWGVPLMPWIPSVSVFLNVLLLGCLDKASYVRFGVFSLFVVVVYLMYSVHASFDAQENEDVLLTSSSHEDHVDDGIFNL</sequence>
<accession>A0ACB7W069</accession>